<dbReference type="PANTHER" id="PTHR48081">
    <property type="entry name" value="AB HYDROLASE SUPERFAMILY PROTEIN C4A8.06C"/>
    <property type="match status" value="1"/>
</dbReference>
<dbReference type="Gene3D" id="3.40.50.1820">
    <property type="entry name" value="alpha/beta hydrolase"/>
    <property type="match status" value="1"/>
</dbReference>
<evidence type="ECO:0000256" key="1">
    <source>
        <dbReference type="ARBA" id="ARBA00022801"/>
    </source>
</evidence>
<dbReference type="InterPro" id="IPR029058">
    <property type="entry name" value="AB_hydrolase_fold"/>
</dbReference>
<feature type="domain" description="BD-FAE-like" evidence="2">
    <location>
        <begin position="78"/>
        <end position="181"/>
    </location>
</feature>
<sequence>MHADTPENIARARTWTPIDEDLAGVTAQIRQRAIEVRKSFVLDVDIVRCERWHTPETVDVIADIPYLPDGENNPFHRLDLYLPHDAYLRGGKALPVYIDIHGGGFVYGLKELNKNFGVHLAAQGCAVFSLSYRLSPAADFLDQLHDVLAGCAWIARHLDDYPVDPQSVIITGDSAGATLGMYAVAALCNPEVFAALDVPVAALDVPVATLDAPGSAPVPSTLGEDRLSVAGMAFVSGLFDLSDLVPFVSDRCGYGNDDAALPTLAYLTEMGGFIDRAVDVLGEDLLCAAKLVERCEFPPAYLVTSSDDFIEFETLLFAGYLSRKGIPVECHSYRPPRGVTLGHVFPVGQVWLEESREVLEDLQRFALECR</sequence>
<evidence type="ECO:0000313" key="3">
    <source>
        <dbReference type="EMBL" id="MDE1656687.1"/>
    </source>
</evidence>
<name>A0ABT5V9P0_9ACTO</name>
<dbReference type="EMBL" id="JARBHI010000013">
    <property type="protein sequence ID" value="MDE1656687.1"/>
    <property type="molecule type" value="Genomic_DNA"/>
</dbReference>
<gene>
    <name evidence="3" type="ORF">PWJ81_06350</name>
</gene>
<proteinExistence type="predicted"/>
<dbReference type="GeneID" id="83609238"/>
<evidence type="ECO:0000259" key="2">
    <source>
        <dbReference type="Pfam" id="PF20434"/>
    </source>
</evidence>
<protein>
    <submittedName>
        <fullName evidence="3">Alpha/beta hydrolase</fullName>
    </submittedName>
</protein>
<keyword evidence="1 3" id="KW-0378">Hydrolase</keyword>
<dbReference type="RefSeq" id="WP_274733465.1">
    <property type="nucleotide sequence ID" value="NZ_CAMXYX010000013.1"/>
</dbReference>
<dbReference type="Pfam" id="PF20434">
    <property type="entry name" value="BD-FAE"/>
    <property type="match status" value="1"/>
</dbReference>
<dbReference type="InterPro" id="IPR049492">
    <property type="entry name" value="BD-FAE-like_dom"/>
</dbReference>
<dbReference type="Proteomes" id="UP001219297">
    <property type="component" value="Unassembled WGS sequence"/>
</dbReference>
<organism evidence="3 4">
    <name type="scientific">Actinotignum sanguinis</name>
    <dbReference type="NCBI Taxonomy" id="1445614"/>
    <lineage>
        <taxon>Bacteria</taxon>
        <taxon>Bacillati</taxon>
        <taxon>Actinomycetota</taxon>
        <taxon>Actinomycetes</taxon>
        <taxon>Actinomycetales</taxon>
        <taxon>Actinomycetaceae</taxon>
        <taxon>Actinotignum</taxon>
    </lineage>
</organism>
<dbReference type="InterPro" id="IPR050300">
    <property type="entry name" value="GDXG_lipolytic_enzyme"/>
</dbReference>
<keyword evidence="4" id="KW-1185">Reference proteome</keyword>
<evidence type="ECO:0000313" key="4">
    <source>
        <dbReference type="Proteomes" id="UP001219297"/>
    </source>
</evidence>
<dbReference type="SUPFAM" id="SSF53474">
    <property type="entry name" value="alpha/beta-Hydrolases"/>
    <property type="match status" value="1"/>
</dbReference>
<comment type="caution">
    <text evidence="3">The sequence shown here is derived from an EMBL/GenBank/DDBJ whole genome shotgun (WGS) entry which is preliminary data.</text>
</comment>
<accession>A0ABT5V9P0</accession>
<dbReference type="GO" id="GO:0016787">
    <property type="term" value="F:hydrolase activity"/>
    <property type="evidence" value="ECO:0007669"/>
    <property type="project" value="UniProtKB-KW"/>
</dbReference>
<reference evidence="3 4" key="1">
    <citation type="submission" date="2023-02" db="EMBL/GenBank/DDBJ databases">
        <title>Defining the Infant Male Urobiome and Moving Towards Mechanisms in Urobiome Research.</title>
        <authorList>
            <person name="Reasoner S."/>
            <person name="Flores V."/>
            <person name="Van Horn G."/>
            <person name="Morales G."/>
            <person name="Peard L."/>
            <person name="Abelson B."/>
            <person name="Manuel C."/>
            <person name="Lee J."/>
            <person name="Baker B."/>
            <person name="Williams T."/>
            <person name="Schmitz J."/>
            <person name="Clayton D."/>
            <person name="Hadjifrangiskou M."/>
        </authorList>
    </citation>
    <scope>NUCLEOTIDE SEQUENCE [LARGE SCALE GENOMIC DNA]</scope>
    <source>
        <strain evidence="3 4">AS1053</strain>
    </source>
</reference>